<feature type="non-terminal residue" evidence="2">
    <location>
        <position position="1"/>
    </location>
</feature>
<accession>A0AAD7D447</accession>
<feature type="region of interest" description="Disordered" evidence="1">
    <location>
        <begin position="1"/>
        <end position="38"/>
    </location>
</feature>
<dbReference type="EMBL" id="JARKIE010000135">
    <property type="protein sequence ID" value="KAJ7678375.1"/>
    <property type="molecule type" value="Genomic_DNA"/>
</dbReference>
<feature type="compositionally biased region" description="Basic residues" evidence="1">
    <location>
        <begin position="22"/>
        <end position="38"/>
    </location>
</feature>
<dbReference type="Proteomes" id="UP001221757">
    <property type="component" value="Unassembled WGS sequence"/>
</dbReference>
<comment type="caution">
    <text evidence="2">The sequence shown here is derived from an EMBL/GenBank/DDBJ whole genome shotgun (WGS) entry which is preliminary data.</text>
</comment>
<gene>
    <name evidence="2" type="ORF">B0H17DRAFT_1334189</name>
</gene>
<proteinExistence type="predicted"/>
<feature type="compositionally biased region" description="Pro residues" evidence="1">
    <location>
        <begin position="7"/>
        <end position="20"/>
    </location>
</feature>
<evidence type="ECO:0000256" key="1">
    <source>
        <dbReference type="SAM" id="MobiDB-lite"/>
    </source>
</evidence>
<protein>
    <submittedName>
        <fullName evidence="2">Uncharacterized protein</fullName>
    </submittedName>
</protein>
<keyword evidence="3" id="KW-1185">Reference proteome</keyword>
<name>A0AAD7D447_MYCRO</name>
<evidence type="ECO:0000313" key="3">
    <source>
        <dbReference type="Proteomes" id="UP001221757"/>
    </source>
</evidence>
<sequence>MPAQSQPQPPSSQSPTPPPTFRRCRPRHPHYTRCPRRAIPPRRPPCCPPSPCSTLARRRGGIRAFDAPSPPLSALKGGKATRRAVRAYPPRVSALASTHQARRREAHECAAHRARAARGVVCSHPRTPTCAWARPQSAELAAHPRRGTCACCVRVYLAESAGEGARASPSLALRPAHAPRSRAAEPTGAAKTCVASVRTSQPECVGAGTESGQDITLTFAPSPLVVLLHPVRRISTCNTSHLPPPRAQVRFGSEIHASRFEICESCR</sequence>
<reference evidence="2" key="1">
    <citation type="submission" date="2023-03" db="EMBL/GenBank/DDBJ databases">
        <title>Massive genome expansion in bonnet fungi (Mycena s.s.) driven by repeated elements and novel gene families across ecological guilds.</title>
        <authorList>
            <consortium name="Lawrence Berkeley National Laboratory"/>
            <person name="Harder C.B."/>
            <person name="Miyauchi S."/>
            <person name="Viragh M."/>
            <person name="Kuo A."/>
            <person name="Thoen E."/>
            <person name="Andreopoulos B."/>
            <person name="Lu D."/>
            <person name="Skrede I."/>
            <person name="Drula E."/>
            <person name="Henrissat B."/>
            <person name="Morin E."/>
            <person name="Kohler A."/>
            <person name="Barry K."/>
            <person name="LaButti K."/>
            <person name="Morin E."/>
            <person name="Salamov A."/>
            <person name="Lipzen A."/>
            <person name="Mereny Z."/>
            <person name="Hegedus B."/>
            <person name="Baldrian P."/>
            <person name="Stursova M."/>
            <person name="Weitz H."/>
            <person name="Taylor A."/>
            <person name="Grigoriev I.V."/>
            <person name="Nagy L.G."/>
            <person name="Martin F."/>
            <person name="Kauserud H."/>
        </authorList>
    </citation>
    <scope>NUCLEOTIDE SEQUENCE</scope>
    <source>
        <strain evidence="2">CBHHK067</strain>
    </source>
</reference>
<evidence type="ECO:0000313" key="2">
    <source>
        <dbReference type="EMBL" id="KAJ7678375.1"/>
    </source>
</evidence>
<dbReference type="AlphaFoldDB" id="A0AAD7D447"/>
<organism evidence="2 3">
    <name type="scientific">Mycena rosella</name>
    <name type="common">Pink bonnet</name>
    <name type="synonym">Agaricus rosellus</name>
    <dbReference type="NCBI Taxonomy" id="1033263"/>
    <lineage>
        <taxon>Eukaryota</taxon>
        <taxon>Fungi</taxon>
        <taxon>Dikarya</taxon>
        <taxon>Basidiomycota</taxon>
        <taxon>Agaricomycotina</taxon>
        <taxon>Agaricomycetes</taxon>
        <taxon>Agaricomycetidae</taxon>
        <taxon>Agaricales</taxon>
        <taxon>Marasmiineae</taxon>
        <taxon>Mycenaceae</taxon>
        <taxon>Mycena</taxon>
    </lineage>
</organism>